<accession>A0A9P8QNW1</accession>
<dbReference type="EMBL" id="JAIWOZ010000002">
    <property type="protein sequence ID" value="KAH6609701.1"/>
    <property type="molecule type" value="Genomic_DNA"/>
</dbReference>
<feature type="domain" description="DNA/RNA-binding protein Alba-like" evidence="2">
    <location>
        <begin position="52"/>
        <end position="116"/>
    </location>
</feature>
<evidence type="ECO:0000256" key="1">
    <source>
        <dbReference type="SAM" id="MobiDB-lite"/>
    </source>
</evidence>
<dbReference type="GO" id="GO:0003676">
    <property type="term" value="F:nucleic acid binding"/>
    <property type="evidence" value="ECO:0007669"/>
    <property type="project" value="InterPro"/>
</dbReference>
<evidence type="ECO:0000313" key="4">
    <source>
        <dbReference type="Proteomes" id="UP000827724"/>
    </source>
</evidence>
<evidence type="ECO:0000313" key="3">
    <source>
        <dbReference type="EMBL" id="KAH6609701.1"/>
    </source>
</evidence>
<feature type="region of interest" description="Disordered" evidence="1">
    <location>
        <begin position="124"/>
        <end position="167"/>
    </location>
</feature>
<feature type="compositionally biased region" description="Acidic residues" evidence="1">
    <location>
        <begin position="142"/>
        <end position="159"/>
    </location>
</feature>
<evidence type="ECO:0000259" key="2">
    <source>
        <dbReference type="Pfam" id="PF01918"/>
    </source>
</evidence>
<proteinExistence type="predicted"/>
<sequence>MSTANPPPKRKLPSGQPAPAKKPRIQGNATLIGPHEAALGELSARHNVLALSILSSTQIRKRVSSATSHLLDKSLQSPAILLHARPADVCKMITVAEQCKRVLGEHGQAWHQYNELFHLPAEAEKKQKKKKKREEESMPEGADLDEAAGEDSASEDEAFETMQSRFEQAVLPPPRVRAYRSLRIWISPQALPELKSRETVTVQTSQDAT</sequence>
<dbReference type="OrthoDB" id="424402at2759"/>
<name>A0A9P8QNW1_9HYPO</name>
<dbReference type="Proteomes" id="UP000827724">
    <property type="component" value="Unassembled WGS sequence"/>
</dbReference>
<organism evidence="3 4">
    <name type="scientific">Trichoderma cornu-damae</name>
    <dbReference type="NCBI Taxonomy" id="654480"/>
    <lineage>
        <taxon>Eukaryota</taxon>
        <taxon>Fungi</taxon>
        <taxon>Dikarya</taxon>
        <taxon>Ascomycota</taxon>
        <taxon>Pezizomycotina</taxon>
        <taxon>Sordariomycetes</taxon>
        <taxon>Hypocreomycetidae</taxon>
        <taxon>Hypocreales</taxon>
        <taxon>Hypocreaceae</taxon>
        <taxon>Trichoderma</taxon>
    </lineage>
</organism>
<dbReference type="AlphaFoldDB" id="A0A9P8QNW1"/>
<dbReference type="InterPro" id="IPR002775">
    <property type="entry name" value="DNA/RNA-bd_Alba-like"/>
</dbReference>
<keyword evidence="4" id="KW-1185">Reference proteome</keyword>
<gene>
    <name evidence="3" type="ORF">Trco_003047</name>
</gene>
<protein>
    <submittedName>
        <fullName evidence="3">Alba domain-containing</fullName>
    </submittedName>
</protein>
<feature type="region of interest" description="Disordered" evidence="1">
    <location>
        <begin position="1"/>
        <end position="26"/>
    </location>
</feature>
<dbReference type="Pfam" id="PF01918">
    <property type="entry name" value="Alba"/>
    <property type="match status" value="1"/>
</dbReference>
<reference evidence="3" key="1">
    <citation type="submission" date="2021-08" db="EMBL/GenBank/DDBJ databases">
        <title>Chromosome-Level Trichoderma cornu-damae using Hi-C Data.</title>
        <authorList>
            <person name="Kim C.S."/>
        </authorList>
    </citation>
    <scope>NUCLEOTIDE SEQUENCE</scope>
    <source>
        <strain evidence="3">KA19-0412C</strain>
    </source>
</reference>
<comment type="caution">
    <text evidence="3">The sequence shown here is derived from an EMBL/GenBank/DDBJ whole genome shotgun (WGS) entry which is preliminary data.</text>
</comment>